<dbReference type="InterPro" id="IPR000836">
    <property type="entry name" value="PRTase_dom"/>
</dbReference>
<dbReference type="InterPro" id="IPR029057">
    <property type="entry name" value="PRTase-like"/>
</dbReference>
<dbReference type="RefSeq" id="WP_129785548.1">
    <property type="nucleotide sequence ID" value="NZ_RZHH01000002.1"/>
</dbReference>
<dbReference type="AlphaFoldDB" id="A0A482TBA5"/>
<organism evidence="2 3">
    <name type="scientific">Halogeometricum borinquense</name>
    <dbReference type="NCBI Taxonomy" id="60847"/>
    <lineage>
        <taxon>Archaea</taxon>
        <taxon>Methanobacteriati</taxon>
        <taxon>Methanobacteriota</taxon>
        <taxon>Stenosarchaea group</taxon>
        <taxon>Halobacteria</taxon>
        <taxon>Halobacteriales</taxon>
        <taxon>Haloferacaceae</taxon>
        <taxon>Halogeometricum</taxon>
    </lineage>
</organism>
<dbReference type="Pfam" id="PF00156">
    <property type="entry name" value="Pribosyltran"/>
    <property type="match status" value="1"/>
</dbReference>
<gene>
    <name evidence="2" type="ORF">ELS19_15560</name>
</gene>
<evidence type="ECO:0000313" key="2">
    <source>
        <dbReference type="EMBL" id="RYJ15224.1"/>
    </source>
</evidence>
<keyword evidence="2" id="KW-0808">Transferase</keyword>
<name>A0A482TBA5_9EURY</name>
<evidence type="ECO:0000313" key="3">
    <source>
        <dbReference type="Proteomes" id="UP000294028"/>
    </source>
</evidence>
<comment type="caution">
    <text evidence="2">The sequence shown here is derived from an EMBL/GenBank/DDBJ whole genome shotgun (WGS) entry which is preliminary data.</text>
</comment>
<proteinExistence type="predicted"/>
<feature type="domain" description="Phosphoribosyltransferase" evidence="1">
    <location>
        <begin position="6"/>
        <end position="139"/>
    </location>
</feature>
<dbReference type="EMBL" id="RZHH01000002">
    <property type="protein sequence ID" value="RYJ15224.1"/>
    <property type="molecule type" value="Genomic_DNA"/>
</dbReference>
<dbReference type="Gene3D" id="3.40.50.1000">
    <property type="entry name" value="HAD superfamily/HAD-like"/>
    <property type="match status" value="1"/>
</dbReference>
<accession>A0A482TBA5</accession>
<keyword evidence="2" id="KW-0328">Glycosyltransferase</keyword>
<dbReference type="GO" id="GO:0016757">
    <property type="term" value="F:glycosyltransferase activity"/>
    <property type="evidence" value="ECO:0007669"/>
    <property type="project" value="UniProtKB-KW"/>
</dbReference>
<dbReference type="Gene3D" id="3.40.50.2020">
    <property type="match status" value="1"/>
</dbReference>
<dbReference type="SUPFAM" id="SSF53271">
    <property type="entry name" value="PRTase-like"/>
    <property type="match status" value="1"/>
</dbReference>
<protein>
    <submittedName>
        <fullName evidence="2">Orotate phosphoribosyltransferase</fullName>
    </submittedName>
</protein>
<dbReference type="CDD" id="cd06223">
    <property type="entry name" value="PRTases_typeI"/>
    <property type="match status" value="1"/>
</dbReference>
<sequence length="331" mass="38250">MNHRSISQLNSSARQLARELPTRIDLVAGIPRSGLLAANLLCLNHDVPMTDIEGLCEGRLLQTGRRYDGVDSFEDVETVLVVDDSVDTGRQMQETKRQLAEHDFPFDIEYGAMYISSQGHKHVDHWVDVVSKPRVFEWNMMHHPMLKNFCVDIDGVLCRDPTREENDDGRRYREFLTTVEPRVVPTQTIGWLVTCRLEKYRDETEAWLDRHGIEYDNLVMMDLPSKEIRQRNGNHAEYKADVYCSTGADLFIESSMRQATEICERSKKPVHCYGANQMLNPGHLDRVYDKSGEYLSRLSDNPISFSLKASKYILSEGYYTLSRLSYSRWGW</sequence>
<evidence type="ECO:0000259" key="1">
    <source>
        <dbReference type="Pfam" id="PF00156"/>
    </source>
</evidence>
<reference evidence="2 3" key="1">
    <citation type="submission" date="2018-12" db="EMBL/GenBank/DDBJ databases">
        <title>Genome analysis provides insights into bioremediation potentialities of Halogeometricum borinquense strain N11.</title>
        <authorList>
            <person name="Najjari A."/>
            <person name="Youssef N."/>
            <person name="Fhoula I."/>
            <person name="Ben Dhia O."/>
            <person name="Mahjoubi M."/>
            <person name="Ouzari H.I."/>
            <person name="Cherif A."/>
        </authorList>
    </citation>
    <scope>NUCLEOTIDE SEQUENCE [LARGE SCALE GENOMIC DNA]</scope>
    <source>
        <strain evidence="2 3">N11</strain>
    </source>
</reference>
<dbReference type="Proteomes" id="UP000294028">
    <property type="component" value="Unassembled WGS sequence"/>
</dbReference>
<dbReference type="InterPro" id="IPR023214">
    <property type="entry name" value="HAD_sf"/>
</dbReference>